<comment type="caution">
    <text evidence="2">The sequence shown here is derived from an EMBL/GenBank/DDBJ whole genome shotgun (WGS) entry which is preliminary data.</text>
</comment>
<dbReference type="AlphaFoldDB" id="A0A2H9U8F8"/>
<organism evidence="2 3">
    <name type="scientific">Aeromonas cavernicola</name>
    <dbReference type="NCBI Taxonomy" id="1006623"/>
    <lineage>
        <taxon>Bacteria</taxon>
        <taxon>Pseudomonadati</taxon>
        <taxon>Pseudomonadota</taxon>
        <taxon>Gammaproteobacteria</taxon>
        <taxon>Aeromonadales</taxon>
        <taxon>Aeromonadaceae</taxon>
        <taxon>Aeromonas</taxon>
    </lineage>
</organism>
<sequence length="35" mass="4023">MVHKGHSAWYFCHAFVFVFKAVCGGSFIYIALFTH</sequence>
<dbReference type="Proteomes" id="UP000235861">
    <property type="component" value="Unassembled WGS sequence"/>
</dbReference>
<reference evidence="2 3" key="1">
    <citation type="submission" date="2017-11" db="EMBL/GenBank/DDBJ databases">
        <title>Draft genome sequence of environmental isolate Aeromonas cavernicola sp. nov. MDC 2508.</title>
        <authorList>
            <person name="Colston S.M."/>
            <person name="Navarro A."/>
            <person name="Martinez-Murcia A.J."/>
            <person name="Graf J."/>
        </authorList>
    </citation>
    <scope>NUCLEOTIDE SEQUENCE [LARGE SCALE GENOMIC DNA]</scope>
    <source>
        <strain evidence="2 3">MDC 2508</strain>
    </source>
</reference>
<accession>A0A2H9U8F8</accession>
<gene>
    <name evidence="2" type="ORF">CUC53_02900</name>
</gene>
<evidence type="ECO:0000313" key="3">
    <source>
        <dbReference type="Proteomes" id="UP000235861"/>
    </source>
</evidence>
<feature type="transmembrane region" description="Helical" evidence="1">
    <location>
        <begin position="7"/>
        <end position="32"/>
    </location>
</feature>
<dbReference type="EMBL" id="PGGC01000020">
    <property type="protein sequence ID" value="PJG60259.1"/>
    <property type="molecule type" value="Genomic_DNA"/>
</dbReference>
<protein>
    <submittedName>
        <fullName evidence="2">DUF3265 domain-containing protein</fullName>
    </submittedName>
</protein>
<proteinExistence type="predicted"/>
<keyword evidence="1" id="KW-0472">Membrane</keyword>
<keyword evidence="1" id="KW-0812">Transmembrane</keyword>
<keyword evidence="1" id="KW-1133">Transmembrane helix</keyword>
<evidence type="ECO:0000256" key="1">
    <source>
        <dbReference type="SAM" id="Phobius"/>
    </source>
</evidence>
<evidence type="ECO:0000313" key="2">
    <source>
        <dbReference type="EMBL" id="PJG60259.1"/>
    </source>
</evidence>
<keyword evidence="3" id="KW-1185">Reference proteome</keyword>
<name>A0A2H9U8F8_9GAMM</name>